<accession>A0A182HPM4</accession>
<protein>
    <submittedName>
        <fullName evidence="1">Uncharacterized protein</fullName>
    </submittedName>
</protein>
<evidence type="ECO:0000313" key="1">
    <source>
        <dbReference type="EnsemblMetazoa" id="AARA003213-PA"/>
    </source>
</evidence>
<name>A0A182HPM4_ANOAR</name>
<dbReference type="AlphaFoldDB" id="A0A182HPM4"/>
<dbReference type="EnsemblMetazoa" id="AARA003213-RA">
    <property type="protein sequence ID" value="AARA003213-PA"/>
    <property type="gene ID" value="AARA003213"/>
</dbReference>
<reference evidence="1" key="1">
    <citation type="submission" date="2022-08" db="UniProtKB">
        <authorList>
            <consortium name="EnsemblMetazoa"/>
        </authorList>
    </citation>
    <scope>IDENTIFICATION</scope>
    <source>
        <strain evidence="1">Dongola</strain>
    </source>
</reference>
<proteinExistence type="predicted"/>
<organism evidence="1 2">
    <name type="scientific">Anopheles arabiensis</name>
    <name type="common">Mosquito</name>
    <dbReference type="NCBI Taxonomy" id="7173"/>
    <lineage>
        <taxon>Eukaryota</taxon>
        <taxon>Metazoa</taxon>
        <taxon>Ecdysozoa</taxon>
        <taxon>Arthropoda</taxon>
        <taxon>Hexapoda</taxon>
        <taxon>Insecta</taxon>
        <taxon>Pterygota</taxon>
        <taxon>Neoptera</taxon>
        <taxon>Endopterygota</taxon>
        <taxon>Diptera</taxon>
        <taxon>Nematocera</taxon>
        <taxon>Culicoidea</taxon>
        <taxon>Culicidae</taxon>
        <taxon>Anophelinae</taxon>
        <taxon>Anopheles</taxon>
    </lineage>
</organism>
<evidence type="ECO:0000313" key="2">
    <source>
        <dbReference type="Proteomes" id="UP000075840"/>
    </source>
</evidence>
<dbReference type="VEuPathDB" id="VectorBase:AARA003213"/>
<dbReference type="EMBL" id="APCN01003265">
    <property type="status" value="NOT_ANNOTATED_CDS"/>
    <property type="molecule type" value="Genomic_DNA"/>
</dbReference>
<keyword evidence="2" id="KW-1185">Reference proteome</keyword>
<dbReference type="Proteomes" id="UP000075840">
    <property type="component" value="Unassembled WGS sequence"/>
</dbReference>
<sequence>MKLLLVLCSLGALLQASIATHDINVPVLVPVPHIKKVPISIPKYEHTKGEIIKHVPEPIIKRVPVEKHVDVEKQVEVVKQVPVTKEIVVERPVEVIREVPIEKVVIEKVEVPYEVIKHVEKIKHIPVEKHIEVIKEVEEIREVPYKRYVFNKKPYPVAYNEPEEVQVPYTVPETVAPVPVVVEPVEPSLKDKFHNLAGSYLPDPVGFLKKFGKH</sequence>